<protein>
    <recommendedName>
        <fullName evidence="2">histidine kinase</fullName>
        <ecNumber evidence="2">2.7.13.3</ecNumber>
    </recommendedName>
</protein>
<dbReference type="GO" id="GO:0005524">
    <property type="term" value="F:ATP binding"/>
    <property type="evidence" value="ECO:0007669"/>
    <property type="project" value="UniProtKB-KW"/>
</dbReference>
<proteinExistence type="predicted"/>
<reference evidence="11" key="1">
    <citation type="submission" date="2020-10" db="EMBL/GenBank/DDBJ databases">
        <authorList>
            <person name="Gilroy R."/>
        </authorList>
    </citation>
    <scope>NUCLEOTIDE SEQUENCE</scope>
    <source>
        <strain evidence="11">CHK183-6373</strain>
    </source>
</reference>
<dbReference type="SMART" id="SM00387">
    <property type="entry name" value="HATPase_c"/>
    <property type="match status" value="1"/>
</dbReference>
<dbReference type="Pfam" id="PF14689">
    <property type="entry name" value="SPOB_a"/>
    <property type="match status" value="1"/>
</dbReference>
<feature type="transmembrane region" description="Helical" evidence="9">
    <location>
        <begin position="46"/>
        <end position="64"/>
    </location>
</feature>
<keyword evidence="4" id="KW-0808">Transferase</keyword>
<dbReference type="EMBL" id="DVOT01000094">
    <property type="protein sequence ID" value="HIV27372.1"/>
    <property type="molecule type" value="Genomic_DNA"/>
</dbReference>
<dbReference type="PRINTS" id="PR00344">
    <property type="entry name" value="BCTRLSENSOR"/>
</dbReference>
<reference evidence="11" key="2">
    <citation type="journal article" date="2021" name="PeerJ">
        <title>Extensive microbial diversity within the chicken gut microbiome revealed by metagenomics and culture.</title>
        <authorList>
            <person name="Gilroy R."/>
            <person name="Ravi A."/>
            <person name="Getino M."/>
            <person name="Pursley I."/>
            <person name="Horton D.L."/>
            <person name="Alikhan N.F."/>
            <person name="Baker D."/>
            <person name="Gharbi K."/>
            <person name="Hall N."/>
            <person name="Watson M."/>
            <person name="Adriaenssens E.M."/>
            <person name="Foster-Nyarko E."/>
            <person name="Jarju S."/>
            <person name="Secka A."/>
            <person name="Antonio M."/>
            <person name="Oren A."/>
            <person name="Chaudhuri R.R."/>
            <person name="La Ragione R."/>
            <person name="Hildebrand F."/>
            <person name="Pallen M.J."/>
        </authorList>
    </citation>
    <scope>NUCLEOTIDE SEQUENCE</scope>
    <source>
        <strain evidence="11">CHK183-6373</strain>
    </source>
</reference>
<dbReference type="InterPro" id="IPR036890">
    <property type="entry name" value="HATPase_C_sf"/>
</dbReference>
<dbReference type="InterPro" id="IPR003594">
    <property type="entry name" value="HATPase_dom"/>
</dbReference>
<comment type="catalytic activity">
    <reaction evidence="1">
        <text>ATP + protein L-histidine = ADP + protein N-phospho-L-histidine.</text>
        <dbReference type="EC" id="2.7.13.3"/>
    </reaction>
</comment>
<dbReference type="InterPro" id="IPR005467">
    <property type="entry name" value="His_kinase_dom"/>
</dbReference>
<dbReference type="GO" id="GO:0000160">
    <property type="term" value="P:phosphorelay signal transduction system"/>
    <property type="evidence" value="ECO:0007669"/>
    <property type="project" value="UniProtKB-KW"/>
</dbReference>
<organism evidence="11 12">
    <name type="scientific">Candidatus Ornithocaccomicrobium faecavium</name>
    <dbReference type="NCBI Taxonomy" id="2840890"/>
    <lineage>
        <taxon>Bacteria</taxon>
        <taxon>Bacillati</taxon>
        <taxon>Bacillota</taxon>
        <taxon>Clostridia</taxon>
        <taxon>Candidatus Ornithocaccomicrobium</taxon>
    </lineage>
</organism>
<keyword evidence="3" id="KW-0597">Phosphoprotein</keyword>
<dbReference type="EC" id="2.7.13.3" evidence="2"/>
<evidence type="ECO:0000256" key="7">
    <source>
        <dbReference type="ARBA" id="ARBA00022840"/>
    </source>
</evidence>
<keyword evidence="6" id="KW-0418">Kinase</keyword>
<keyword evidence="5" id="KW-0547">Nucleotide-binding</keyword>
<evidence type="ECO:0000256" key="5">
    <source>
        <dbReference type="ARBA" id="ARBA00022741"/>
    </source>
</evidence>
<dbReference type="PANTHER" id="PTHR43065">
    <property type="entry name" value="SENSOR HISTIDINE KINASE"/>
    <property type="match status" value="1"/>
</dbReference>
<sequence length="291" mass="31943">MRKKINLNKATWFSIVINSIQILLAGAIGLIVVLRGDQVLNGAVEQAVVGVMAAIVVWGAVVDIRDAHYARKVADESDMLEQAYGQLEALNRTLRAQRHDFMNHLQVIFALIEMGEGNAAREYIEKLHGDIELVGRALKTAVPAVNALLAAKLNDLEEDGIHAQVAITSAWRDLPVPGWEMCRVLGNLIDNAADATRQGENREIGILLGEDEQGYRFAVENTGPDVPAELRERIFEAGFSTKGEGHGMGLAIVREILEQYGGQLELESKNGRTRFSGWIPRETREDNPSAG</sequence>
<dbReference type="Pfam" id="PF02518">
    <property type="entry name" value="HATPase_c"/>
    <property type="match status" value="1"/>
</dbReference>
<comment type="caution">
    <text evidence="11">The sequence shown here is derived from an EMBL/GenBank/DDBJ whole genome shotgun (WGS) entry which is preliminary data.</text>
</comment>
<evidence type="ECO:0000259" key="10">
    <source>
        <dbReference type="PROSITE" id="PS50109"/>
    </source>
</evidence>
<keyword evidence="7" id="KW-0067">ATP-binding</keyword>
<accession>A0A9D1TD23</accession>
<dbReference type="Proteomes" id="UP000886884">
    <property type="component" value="Unassembled WGS sequence"/>
</dbReference>
<evidence type="ECO:0000256" key="9">
    <source>
        <dbReference type="SAM" id="Phobius"/>
    </source>
</evidence>
<dbReference type="Gene3D" id="1.10.287.130">
    <property type="match status" value="1"/>
</dbReference>
<evidence type="ECO:0000313" key="12">
    <source>
        <dbReference type="Proteomes" id="UP000886884"/>
    </source>
</evidence>
<gene>
    <name evidence="11" type="ORF">IAA64_05355</name>
</gene>
<evidence type="ECO:0000256" key="1">
    <source>
        <dbReference type="ARBA" id="ARBA00000085"/>
    </source>
</evidence>
<dbReference type="PROSITE" id="PS50109">
    <property type="entry name" value="HIS_KIN"/>
    <property type="match status" value="1"/>
</dbReference>
<evidence type="ECO:0000256" key="2">
    <source>
        <dbReference type="ARBA" id="ARBA00012438"/>
    </source>
</evidence>
<keyword evidence="9" id="KW-0472">Membrane</keyword>
<keyword evidence="8" id="KW-0902">Two-component regulatory system</keyword>
<dbReference type="GO" id="GO:0004673">
    <property type="term" value="F:protein histidine kinase activity"/>
    <property type="evidence" value="ECO:0007669"/>
    <property type="project" value="UniProtKB-EC"/>
</dbReference>
<keyword evidence="9" id="KW-0812">Transmembrane</keyword>
<evidence type="ECO:0000256" key="8">
    <source>
        <dbReference type="ARBA" id="ARBA00023012"/>
    </source>
</evidence>
<feature type="domain" description="Histidine kinase" evidence="10">
    <location>
        <begin position="183"/>
        <end position="283"/>
    </location>
</feature>
<evidence type="ECO:0000256" key="6">
    <source>
        <dbReference type="ARBA" id="ARBA00022777"/>
    </source>
</evidence>
<dbReference type="Gene3D" id="3.30.565.10">
    <property type="entry name" value="Histidine kinase-like ATPase, C-terminal domain"/>
    <property type="match status" value="1"/>
</dbReference>
<dbReference type="PANTHER" id="PTHR43065:SF10">
    <property type="entry name" value="PEROXIDE STRESS-ACTIVATED HISTIDINE KINASE MAK3"/>
    <property type="match status" value="1"/>
</dbReference>
<evidence type="ECO:0000313" key="11">
    <source>
        <dbReference type="EMBL" id="HIV27372.1"/>
    </source>
</evidence>
<dbReference type="AlphaFoldDB" id="A0A9D1TD23"/>
<evidence type="ECO:0000256" key="3">
    <source>
        <dbReference type="ARBA" id="ARBA00022553"/>
    </source>
</evidence>
<dbReference type="CDD" id="cd00075">
    <property type="entry name" value="HATPase"/>
    <property type="match status" value="1"/>
</dbReference>
<dbReference type="InterPro" id="IPR039506">
    <property type="entry name" value="SPOB_a"/>
</dbReference>
<evidence type="ECO:0000256" key="4">
    <source>
        <dbReference type="ARBA" id="ARBA00022679"/>
    </source>
</evidence>
<dbReference type="InterPro" id="IPR004358">
    <property type="entry name" value="Sig_transdc_His_kin-like_C"/>
</dbReference>
<keyword evidence="9" id="KW-1133">Transmembrane helix</keyword>
<name>A0A9D1TD23_9FIRM</name>
<feature type="transmembrane region" description="Helical" evidence="9">
    <location>
        <begin position="12"/>
        <end position="34"/>
    </location>
</feature>
<dbReference type="SUPFAM" id="SSF55874">
    <property type="entry name" value="ATPase domain of HSP90 chaperone/DNA topoisomerase II/histidine kinase"/>
    <property type="match status" value="1"/>
</dbReference>